<proteinExistence type="predicted"/>
<protein>
    <recommendedName>
        <fullName evidence="1">Phage tail fibre protein N-terminal domain-containing protein</fullName>
    </recommendedName>
</protein>
<organism evidence="2 3">
    <name type="scientific">Anaerobutyricum hallii</name>
    <dbReference type="NCBI Taxonomy" id="39488"/>
    <lineage>
        <taxon>Bacteria</taxon>
        <taxon>Bacillati</taxon>
        <taxon>Bacillota</taxon>
        <taxon>Clostridia</taxon>
        <taxon>Lachnospirales</taxon>
        <taxon>Lachnospiraceae</taxon>
        <taxon>Anaerobutyricum</taxon>
    </lineage>
</organism>
<comment type="caution">
    <text evidence="2">The sequence shown here is derived from an EMBL/GenBank/DDBJ whole genome shotgun (WGS) entry which is preliminary data.</text>
</comment>
<dbReference type="EMBL" id="QSID01000009">
    <property type="protein sequence ID" value="RHC64156.1"/>
    <property type="molecule type" value="Genomic_DNA"/>
</dbReference>
<evidence type="ECO:0000313" key="2">
    <source>
        <dbReference type="EMBL" id="RHC64156.1"/>
    </source>
</evidence>
<dbReference type="InterPro" id="IPR022225">
    <property type="entry name" value="Phage_tail_fibre_N"/>
</dbReference>
<feature type="domain" description="Phage tail fibre protein N-terminal" evidence="1">
    <location>
        <begin position="4"/>
        <end position="112"/>
    </location>
</feature>
<dbReference type="RefSeq" id="WP_118381191.1">
    <property type="nucleotide sequence ID" value="NZ_CABJFJ010000009.1"/>
</dbReference>
<name>A0A414B5B6_9FIRM</name>
<dbReference type="Pfam" id="PF12571">
    <property type="entry name" value="Phage_tail_fib"/>
    <property type="match status" value="1"/>
</dbReference>
<evidence type="ECO:0000259" key="1">
    <source>
        <dbReference type="Pfam" id="PF12571"/>
    </source>
</evidence>
<reference evidence="2 3" key="1">
    <citation type="submission" date="2018-08" db="EMBL/GenBank/DDBJ databases">
        <title>A genome reference for cultivated species of the human gut microbiota.</title>
        <authorList>
            <person name="Zou Y."/>
            <person name="Xue W."/>
            <person name="Luo G."/>
        </authorList>
    </citation>
    <scope>NUCLEOTIDE SEQUENCE [LARGE SCALE GENOMIC DNA]</scope>
    <source>
        <strain evidence="2 3">AM34-3LB</strain>
    </source>
</reference>
<evidence type="ECO:0000313" key="3">
    <source>
        <dbReference type="Proteomes" id="UP000284621"/>
    </source>
</evidence>
<keyword evidence="3" id="KW-1185">Reference proteome</keyword>
<accession>A0A414B5B6</accession>
<dbReference type="Proteomes" id="UP000284621">
    <property type="component" value="Unassembled WGS sequence"/>
</dbReference>
<sequence length="126" mass="13520">MAGTTVTTKAKKKMLQARAGIAALPKITGMAFGTGGVNESGAIIPHSAEQNVLHKEVLRKAIDGYEVVSDTKIRYSCTLAENELAGVYISECGLYDADGDMVAMKSFMKKGKDGDMEAVFECEDMF</sequence>
<gene>
    <name evidence="2" type="ORF">DW833_08820</name>
</gene>
<dbReference type="AlphaFoldDB" id="A0A414B5B6"/>